<dbReference type="EMBL" id="FQZN01000010">
    <property type="protein sequence ID" value="SHI88328.1"/>
    <property type="molecule type" value="Genomic_DNA"/>
</dbReference>
<dbReference type="Pfam" id="PF14902">
    <property type="entry name" value="DUF4494"/>
    <property type="match status" value="1"/>
</dbReference>
<dbReference type="Proteomes" id="UP000184192">
    <property type="component" value="Unassembled WGS sequence"/>
</dbReference>
<gene>
    <name evidence="1" type="ORF">SAMN05444350_11038</name>
</gene>
<dbReference type="InterPro" id="IPR027848">
    <property type="entry name" value="DUF4494"/>
</dbReference>
<accession>A0A1M6ESC8</accession>
<protein>
    <recommendedName>
        <fullName evidence="3">DUF4494 domain-containing protein</fullName>
    </recommendedName>
</protein>
<dbReference type="eggNOG" id="ENOG502ZVB7">
    <property type="taxonomic scope" value="Bacteria"/>
</dbReference>
<dbReference type="AlphaFoldDB" id="A0A1M6ESC8"/>
<evidence type="ECO:0000313" key="2">
    <source>
        <dbReference type="Proteomes" id="UP000184192"/>
    </source>
</evidence>
<organism evidence="1 2">
    <name type="scientific">Bacteroides stercorirosoris</name>
    <dbReference type="NCBI Taxonomy" id="871324"/>
    <lineage>
        <taxon>Bacteria</taxon>
        <taxon>Pseudomonadati</taxon>
        <taxon>Bacteroidota</taxon>
        <taxon>Bacteroidia</taxon>
        <taxon>Bacteroidales</taxon>
        <taxon>Bacteroidaceae</taxon>
        <taxon>Bacteroides</taxon>
    </lineage>
</organism>
<reference evidence="2" key="1">
    <citation type="submission" date="2016-11" db="EMBL/GenBank/DDBJ databases">
        <authorList>
            <person name="Varghese N."/>
            <person name="Submissions S."/>
        </authorList>
    </citation>
    <scope>NUCLEOTIDE SEQUENCE [LARGE SCALE GENOMIC DNA]</scope>
    <source>
        <strain evidence="2">DSM 26884</strain>
    </source>
</reference>
<name>A0A1M6ESC8_9BACE</name>
<evidence type="ECO:0000313" key="1">
    <source>
        <dbReference type="EMBL" id="SHI88328.1"/>
    </source>
</evidence>
<sequence>MLHTWFESKVRYEKTMENGKDKKVVEPYLVDALSFTEAEARTIEEVTPFISGEFSIMAIKRASYDETFLGDGDRFFKCRLAFITLDEKTAAEKKTKSNILVQADNLQEAKDKVVEQMKGTMADYTIEMVKETDIMDVYPYSAKEKEVSEK</sequence>
<proteinExistence type="predicted"/>
<keyword evidence="2" id="KW-1185">Reference proteome</keyword>
<evidence type="ECO:0008006" key="3">
    <source>
        <dbReference type="Google" id="ProtNLM"/>
    </source>
</evidence>